<dbReference type="Proteomes" id="UP000092460">
    <property type="component" value="Unassembled WGS sequence"/>
</dbReference>
<reference evidence="1" key="2">
    <citation type="submission" date="2020-05" db="UniProtKB">
        <authorList>
            <consortium name="EnsemblMetazoa"/>
        </authorList>
    </citation>
    <scope>IDENTIFICATION</scope>
    <source>
        <strain evidence="1">IAEA</strain>
    </source>
</reference>
<dbReference type="VEuPathDB" id="VectorBase:GPPI008655"/>
<protein>
    <submittedName>
        <fullName evidence="1">Uncharacterized protein</fullName>
    </submittedName>
</protein>
<name>A0A1B0AU40_9MUSC</name>
<accession>A0A1B0AU40</accession>
<dbReference type="EMBL" id="JXJN01003513">
    <property type="status" value="NOT_ANNOTATED_CDS"/>
    <property type="molecule type" value="Genomic_DNA"/>
</dbReference>
<dbReference type="EMBL" id="JXJN01003514">
    <property type="status" value="NOT_ANNOTATED_CDS"/>
    <property type="molecule type" value="Genomic_DNA"/>
</dbReference>
<evidence type="ECO:0000313" key="1">
    <source>
        <dbReference type="EnsemblMetazoa" id="GPPI008655-PA"/>
    </source>
</evidence>
<evidence type="ECO:0000313" key="2">
    <source>
        <dbReference type="Proteomes" id="UP000092460"/>
    </source>
</evidence>
<organism evidence="1 2">
    <name type="scientific">Glossina palpalis gambiensis</name>
    <dbReference type="NCBI Taxonomy" id="67801"/>
    <lineage>
        <taxon>Eukaryota</taxon>
        <taxon>Metazoa</taxon>
        <taxon>Ecdysozoa</taxon>
        <taxon>Arthropoda</taxon>
        <taxon>Hexapoda</taxon>
        <taxon>Insecta</taxon>
        <taxon>Pterygota</taxon>
        <taxon>Neoptera</taxon>
        <taxon>Endopterygota</taxon>
        <taxon>Diptera</taxon>
        <taxon>Brachycera</taxon>
        <taxon>Muscomorpha</taxon>
        <taxon>Hippoboscoidea</taxon>
        <taxon>Glossinidae</taxon>
        <taxon>Glossina</taxon>
    </lineage>
</organism>
<sequence>MNVYVELKEVLGHLCAMLLLLKLRFSYFFDYEPNNSILRSVASLRALALNINIKQESCPATLLEQIDVAFAAYETLENILLYKCSKQYTSVETKRCQMKTLTSPCVVKRLCKQQHISVASSSG</sequence>
<keyword evidence="2" id="KW-1185">Reference proteome</keyword>
<dbReference type="AlphaFoldDB" id="A0A1B0AU40"/>
<proteinExistence type="predicted"/>
<dbReference type="EnsemblMetazoa" id="GPPI008655-RA">
    <property type="protein sequence ID" value="GPPI008655-PA"/>
    <property type="gene ID" value="GPPI008655"/>
</dbReference>
<reference evidence="2" key="1">
    <citation type="submission" date="2015-01" db="EMBL/GenBank/DDBJ databases">
        <authorList>
            <person name="Aksoy S."/>
            <person name="Warren W."/>
            <person name="Wilson R.K."/>
        </authorList>
    </citation>
    <scope>NUCLEOTIDE SEQUENCE [LARGE SCALE GENOMIC DNA]</scope>
    <source>
        <strain evidence="2">IAEA</strain>
    </source>
</reference>